<accession>A0ABP6SKP6</accession>
<dbReference type="InterPro" id="IPR027417">
    <property type="entry name" value="P-loop_NTPase"/>
</dbReference>
<dbReference type="InterPro" id="IPR039421">
    <property type="entry name" value="Type_1_exporter"/>
</dbReference>
<reference evidence="11" key="1">
    <citation type="journal article" date="2019" name="Int. J. Syst. Evol. Microbiol.">
        <title>The Global Catalogue of Microorganisms (GCM) 10K type strain sequencing project: providing services to taxonomists for standard genome sequencing and annotation.</title>
        <authorList>
            <consortium name="The Broad Institute Genomics Platform"/>
            <consortium name="The Broad Institute Genome Sequencing Center for Infectious Disease"/>
            <person name="Wu L."/>
            <person name="Ma J."/>
        </authorList>
    </citation>
    <scope>NUCLEOTIDE SEQUENCE [LARGE SCALE GENOMIC DNA]</scope>
    <source>
        <strain evidence="11">JCM 9651</strain>
    </source>
</reference>
<keyword evidence="6 7" id="KW-0472">Membrane</keyword>
<protein>
    <submittedName>
        <fullName evidence="10">ABC transporter ATP-binding protein</fullName>
    </submittedName>
</protein>
<evidence type="ECO:0000259" key="9">
    <source>
        <dbReference type="PROSITE" id="PS50929"/>
    </source>
</evidence>
<gene>
    <name evidence="10" type="ORF">GCM10020367_61710</name>
</gene>
<name>A0ABP6SKP6_9ACTN</name>
<comment type="subcellular location">
    <subcellularLocation>
        <location evidence="1">Cell membrane</location>
        <topology evidence="1">Multi-pass membrane protein</topology>
    </subcellularLocation>
</comment>
<keyword evidence="5 7" id="KW-1133">Transmembrane helix</keyword>
<dbReference type="EMBL" id="BAAAYL010000001">
    <property type="protein sequence ID" value="GAA3379180.1"/>
    <property type="molecule type" value="Genomic_DNA"/>
</dbReference>
<evidence type="ECO:0000256" key="5">
    <source>
        <dbReference type="ARBA" id="ARBA00022989"/>
    </source>
</evidence>
<dbReference type="SUPFAM" id="SSF90123">
    <property type="entry name" value="ABC transporter transmembrane region"/>
    <property type="match status" value="1"/>
</dbReference>
<dbReference type="InterPro" id="IPR011527">
    <property type="entry name" value="ABC1_TM_dom"/>
</dbReference>
<dbReference type="InterPro" id="IPR003439">
    <property type="entry name" value="ABC_transporter-like_ATP-bd"/>
</dbReference>
<evidence type="ECO:0000256" key="7">
    <source>
        <dbReference type="SAM" id="Phobius"/>
    </source>
</evidence>
<feature type="domain" description="ABC transporter" evidence="8">
    <location>
        <begin position="525"/>
        <end position="760"/>
    </location>
</feature>
<organism evidence="10 11">
    <name type="scientific">Streptomyces sannanensis</name>
    <dbReference type="NCBI Taxonomy" id="285536"/>
    <lineage>
        <taxon>Bacteria</taxon>
        <taxon>Bacillati</taxon>
        <taxon>Actinomycetota</taxon>
        <taxon>Actinomycetes</taxon>
        <taxon>Kitasatosporales</taxon>
        <taxon>Streptomycetaceae</taxon>
        <taxon>Streptomyces</taxon>
    </lineage>
</organism>
<dbReference type="PROSITE" id="PS50893">
    <property type="entry name" value="ABC_TRANSPORTER_2"/>
    <property type="match status" value="1"/>
</dbReference>
<dbReference type="Gene3D" id="1.20.1560.10">
    <property type="entry name" value="ABC transporter type 1, transmembrane domain"/>
    <property type="match status" value="1"/>
</dbReference>
<evidence type="ECO:0000256" key="6">
    <source>
        <dbReference type="ARBA" id="ARBA00023136"/>
    </source>
</evidence>
<dbReference type="RefSeq" id="WP_345043761.1">
    <property type="nucleotide sequence ID" value="NZ_BAAAYL010000001.1"/>
</dbReference>
<evidence type="ECO:0000256" key="3">
    <source>
        <dbReference type="ARBA" id="ARBA00022741"/>
    </source>
</evidence>
<dbReference type="PANTHER" id="PTHR43394:SF7">
    <property type="entry name" value="ABC TRANSPORTER B FAMILY MEMBER 28"/>
    <property type="match status" value="1"/>
</dbReference>
<dbReference type="PROSITE" id="PS00211">
    <property type="entry name" value="ABC_TRANSPORTER_1"/>
    <property type="match status" value="1"/>
</dbReference>
<keyword evidence="2 7" id="KW-0812">Transmembrane</keyword>
<evidence type="ECO:0000313" key="11">
    <source>
        <dbReference type="Proteomes" id="UP001499990"/>
    </source>
</evidence>
<feature type="transmembrane region" description="Helical" evidence="7">
    <location>
        <begin position="245"/>
        <end position="265"/>
    </location>
</feature>
<feature type="domain" description="ABC transmembrane type-1" evidence="9">
    <location>
        <begin position="198"/>
        <end position="491"/>
    </location>
</feature>
<dbReference type="Pfam" id="PF00664">
    <property type="entry name" value="ABC_membrane"/>
    <property type="match status" value="1"/>
</dbReference>
<sequence length="767" mass="82827">MTTLMDTVARPPVYAGVNARSVVPGRQRWEAGLVLRRPRLARILESALIRSEGISRAQVNPVTGGVLVFHDATVNSTEVAHLVRSTVALIAENVAKLLAGTDPVTDGSACPSSAGAPAVSRSTLSGIAVAGGTAAVLAVGARNLLNKSMLAFGGVVTATALIIRRAWRRAGEHVDDGAHQRASHPLLRIVGRHRGRLALASVLSAVCQISEMALSLFIGWIAVVLIKGESAMLTGMGLVGAANQLWFLAGVTALVCLAVACLSYASGIEWRTLGQAIQHDWRNETYAHVQHLELGHLEGERTTRIAGALTDDVNQLGTFFAVSANEVVQVVTSFLVLVPVFLTLAPQIAWIAFLPVPIVAWLSFHYHDRVAADYSVSNEDRTKLHSRLVNSLEASATVKSFCAEDYEAERIRDLSETYRRSNHRTDQSAVQHTETVRVCTTASMAGMMLLGGRAVLNGTLRFEVFSPLIGLPQQVLWRLTRLGSTVDQYQRTLAAFDRVERLRGLPLEPDGNGKRLDPREVSGDIVLDQVTFAYPGRPPALENLSLRIAPGRVTGIVGATGSGKTTVAKLIMRFQDAGSGRVLIDGQDIRHLPRKDVRRAVGFVAQDPFLFDGTIEENICYGTFEASHDRAVEAARMAEAHGFIEAMPMRYDTLIGERGAALSGGQRQRIALARAILKNSPVVILDEATSAVDNETEAAIQRTLKVFAADRTLVVIAHRLSTIRQADWIYVLDKGGVVAEEGTHAELLGHDGLYASLWRLQAGEKVA</sequence>
<dbReference type="InterPro" id="IPR017871">
    <property type="entry name" value="ABC_transporter-like_CS"/>
</dbReference>
<evidence type="ECO:0000256" key="1">
    <source>
        <dbReference type="ARBA" id="ARBA00004651"/>
    </source>
</evidence>
<evidence type="ECO:0000256" key="2">
    <source>
        <dbReference type="ARBA" id="ARBA00022692"/>
    </source>
</evidence>
<keyword evidence="4 10" id="KW-0067">ATP-binding</keyword>
<dbReference type="PROSITE" id="PS50929">
    <property type="entry name" value="ABC_TM1F"/>
    <property type="match status" value="1"/>
</dbReference>
<dbReference type="SMART" id="SM00382">
    <property type="entry name" value="AAA"/>
    <property type="match status" value="1"/>
</dbReference>
<dbReference type="InterPro" id="IPR036640">
    <property type="entry name" value="ABC1_TM_sf"/>
</dbReference>
<dbReference type="Pfam" id="PF00005">
    <property type="entry name" value="ABC_tran"/>
    <property type="match status" value="1"/>
</dbReference>
<dbReference type="GO" id="GO:0005524">
    <property type="term" value="F:ATP binding"/>
    <property type="evidence" value="ECO:0007669"/>
    <property type="project" value="UniProtKB-KW"/>
</dbReference>
<evidence type="ECO:0000256" key="4">
    <source>
        <dbReference type="ARBA" id="ARBA00022840"/>
    </source>
</evidence>
<evidence type="ECO:0000313" key="10">
    <source>
        <dbReference type="EMBL" id="GAA3379180.1"/>
    </source>
</evidence>
<keyword evidence="3" id="KW-0547">Nucleotide-binding</keyword>
<dbReference type="Proteomes" id="UP001499990">
    <property type="component" value="Unassembled WGS sequence"/>
</dbReference>
<dbReference type="PANTHER" id="PTHR43394">
    <property type="entry name" value="ATP-DEPENDENT PERMEASE MDL1, MITOCHONDRIAL"/>
    <property type="match status" value="1"/>
</dbReference>
<dbReference type="SUPFAM" id="SSF52540">
    <property type="entry name" value="P-loop containing nucleoside triphosphate hydrolases"/>
    <property type="match status" value="1"/>
</dbReference>
<evidence type="ECO:0000259" key="8">
    <source>
        <dbReference type="PROSITE" id="PS50893"/>
    </source>
</evidence>
<feature type="transmembrane region" description="Helical" evidence="7">
    <location>
        <begin position="197"/>
        <end position="225"/>
    </location>
</feature>
<dbReference type="InterPro" id="IPR003593">
    <property type="entry name" value="AAA+_ATPase"/>
</dbReference>
<keyword evidence="11" id="KW-1185">Reference proteome</keyword>
<dbReference type="Gene3D" id="3.40.50.300">
    <property type="entry name" value="P-loop containing nucleotide triphosphate hydrolases"/>
    <property type="match status" value="1"/>
</dbReference>
<comment type="caution">
    <text evidence="10">The sequence shown here is derived from an EMBL/GenBank/DDBJ whole genome shotgun (WGS) entry which is preliminary data.</text>
</comment>
<proteinExistence type="predicted"/>